<gene>
    <name evidence="14" type="ordered locus">Tpen_0478</name>
</gene>
<organism evidence="14 15">
    <name type="scientific">Thermofilum pendens (strain DSM 2475 / Hrk 5)</name>
    <dbReference type="NCBI Taxonomy" id="368408"/>
    <lineage>
        <taxon>Archaea</taxon>
        <taxon>Thermoproteota</taxon>
        <taxon>Thermoprotei</taxon>
        <taxon>Thermofilales</taxon>
        <taxon>Thermofilaceae</taxon>
        <taxon>Thermofilum</taxon>
    </lineage>
</organism>
<keyword evidence="2" id="KW-0479">Metal-binding</keyword>
<keyword evidence="7" id="KW-0067">ATP-binding</keyword>
<dbReference type="PROSITE" id="PS51193">
    <property type="entry name" value="HELICASE_ATP_BIND_2"/>
    <property type="match status" value="1"/>
</dbReference>
<accession>A1RXF7</accession>
<dbReference type="Pfam" id="PF13307">
    <property type="entry name" value="Helicase_C_2"/>
    <property type="match status" value="1"/>
</dbReference>
<dbReference type="HOGENOM" id="CLU_006515_9_0_2"/>
<dbReference type="RefSeq" id="WP_011752152.1">
    <property type="nucleotide sequence ID" value="NC_008698.1"/>
</dbReference>
<keyword evidence="12" id="KW-0413">Isomerase</keyword>
<evidence type="ECO:0000259" key="13">
    <source>
        <dbReference type="PROSITE" id="PS51193"/>
    </source>
</evidence>
<keyword evidence="15" id="KW-1185">Reference proteome</keyword>
<dbReference type="GO" id="GO:0016818">
    <property type="term" value="F:hydrolase activity, acting on acid anhydrides, in phosphorus-containing anhydrides"/>
    <property type="evidence" value="ECO:0007669"/>
    <property type="project" value="InterPro"/>
</dbReference>
<dbReference type="GO" id="GO:0005524">
    <property type="term" value="F:ATP binding"/>
    <property type="evidence" value="ECO:0007669"/>
    <property type="project" value="UniProtKB-KW"/>
</dbReference>
<dbReference type="AlphaFoldDB" id="A1RXF7"/>
<dbReference type="InterPro" id="IPR045028">
    <property type="entry name" value="DinG/Rad3-like"/>
</dbReference>
<dbReference type="PANTHER" id="PTHR11472:SF34">
    <property type="entry name" value="REGULATOR OF TELOMERE ELONGATION HELICASE 1"/>
    <property type="match status" value="1"/>
</dbReference>
<dbReference type="eggNOG" id="arCOG00770">
    <property type="taxonomic scope" value="Archaea"/>
</dbReference>
<keyword evidence="6" id="KW-0347">Helicase</keyword>
<dbReference type="GO" id="GO:0046872">
    <property type="term" value="F:metal ion binding"/>
    <property type="evidence" value="ECO:0007669"/>
    <property type="project" value="UniProtKB-KW"/>
</dbReference>
<dbReference type="EnsemblBacteria" id="ABL77887">
    <property type="protein sequence ID" value="ABL77887"/>
    <property type="gene ID" value="Tpen_0478"/>
</dbReference>
<evidence type="ECO:0000256" key="7">
    <source>
        <dbReference type="ARBA" id="ARBA00022840"/>
    </source>
</evidence>
<dbReference type="EMBL" id="CP000505">
    <property type="protein sequence ID" value="ABL77887.1"/>
    <property type="molecule type" value="Genomic_DNA"/>
</dbReference>
<evidence type="ECO:0000256" key="8">
    <source>
        <dbReference type="ARBA" id="ARBA00023004"/>
    </source>
</evidence>
<evidence type="ECO:0000256" key="11">
    <source>
        <dbReference type="ARBA" id="ARBA00023204"/>
    </source>
</evidence>
<evidence type="ECO:0000256" key="9">
    <source>
        <dbReference type="ARBA" id="ARBA00023014"/>
    </source>
</evidence>
<dbReference type="InterPro" id="IPR006554">
    <property type="entry name" value="Helicase-like_DEXD_c2"/>
</dbReference>
<dbReference type="STRING" id="368408.Tpen_0478"/>
<keyword evidence="9" id="KW-0411">Iron-sulfur</keyword>
<keyword evidence="1" id="KW-0004">4Fe-4S</keyword>
<evidence type="ECO:0000256" key="10">
    <source>
        <dbReference type="ARBA" id="ARBA00023125"/>
    </source>
</evidence>
<evidence type="ECO:0000256" key="1">
    <source>
        <dbReference type="ARBA" id="ARBA00022485"/>
    </source>
</evidence>
<reference evidence="15" key="1">
    <citation type="journal article" date="2008" name="J. Bacteriol.">
        <title>Genome sequence of Thermofilum pendens reveals an exceptional loss of biosynthetic pathways without genome reduction.</title>
        <authorList>
            <person name="Anderson I."/>
            <person name="Rodriguez J."/>
            <person name="Susanti D."/>
            <person name="Porat I."/>
            <person name="Reich C."/>
            <person name="Ulrich L.E."/>
            <person name="Elkins J.G."/>
            <person name="Mavromatis K."/>
            <person name="Lykidis A."/>
            <person name="Kim E."/>
            <person name="Thompson L.S."/>
            <person name="Nolan M."/>
            <person name="Land M."/>
            <person name="Copeland A."/>
            <person name="Lapidus A."/>
            <person name="Lucas S."/>
            <person name="Detter C."/>
            <person name="Zhulin I.B."/>
            <person name="Olsen G.J."/>
            <person name="Whitman W."/>
            <person name="Mukhopadhyay B."/>
            <person name="Bristow J."/>
            <person name="Kyrpides N."/>
        </authorList>
    </citation>
    <scope>NUCLEOTIDE SEQUENCE [LARGE SCALE GENOMIC DNA]</scope>
    <source>
        <strain evidence="15">DSM 2475 / Hrk 5</strain>
    </source>
</reference>
<name>A1RXF7_THEPD</name>
<evidence type="ECO:0000256" key="4">
    <source>
        <dbReference type="ARBA" id="ARBA00022763"/>
    </source>
</evidence>
<dbReference type="GO" id="GO:0043139">
    <property type="term" value="F:5'-3' DNA helicase activity"/>
    <property type="evidence" value="ECO:0007669"/>
    <property type="project" value="UniProtKB-EC"/>
</dbReference>
<dbReference type="InterPro" id="IPR014013">
    <property type="entry name" value="Helic_SF1/SF2_ATP-bd_DinG/Rad3"/>
</dbReference>
<dbReference type="SMART" id="SM00491">
    <property type="entry name" value="HELICc2"/>
    <property type="match status" value="1"/>
</dbReference>
<dbReference type="Proteomes" id="UP000000641">
    <property type="component" value="Chromosome"/>
</dbReference>
<dbReference type="InterPro" id="IPR010614">
    <property type="entry name" value="RAD3-like_helicase_DEAD"/>
</dbReference>
<evidence type="ECO:0000256" key="5">
    <source>
        <dbReference type="ARBA" id="ARBA00022801"/>
    </source>
</evidence>
<keyword evidence="5" id="KW-0378">Hydrolase</keyword>
<dbReference type="PANTHER" id="PTHR11472">
    <property type="entry name" value="DNA REPAIR DEAD HELICASE RAD3/XP-D SUBFAMILY MEMBER"/>
    <property type="match status" value="1"/>
</dbReference>
<keyword evidence="4" id="KW-0227">DNA damage</keyword>
<keyword evidence="3" id="KW-0547">Nucleotide-binding</keyword>
<keyword evidence="8" id="KW-0408">Iron</keyword>
<evidence type="ECO:0000256" key="2">
    <source>
        <dbReference type="ARBA" id="ARBA00022723"/>
    </source>
</evidence>
<dbReference type="KEGG" id="tpe:Tpen_0478"/>
<keyword evidence="10" id="KW-0238">DNA-binding</keyword>
<dbReference type="Gene3D" id="3.40.50.300">
    <property type="entry name" value="P-loop containing nucleotide triphosphate hydrolases"/>
    <property type="match status" value="2"/>
</dbReference>
<dbReference type="GO" id="GO:0051539">
    <property type="term" value="F:4 iron, 4 sulfur cluster binding"/>
    <property type="evidence" value="ECO:0007669"/>
    <property type="project" value="UniProtKB-KW"/>
</dbReference>
<dbReference type="GO" id="GO:0003677">
    <property type="term" value="F:DNA binding"/>
    <property type="evidence" value="ECO:0007669"/>
    <property type="project" value="UniProtKB-KW"/>
</dbReference>
<feature type="domain" description="Helicase ATP-binding" evidence="13">
    <location>
        <begin position="8"/>
        <end position="280"/>
    </location>
</feature>
<evidence type="ECO:0000256" key="6">
    <source>
        <dbReference type="ARBA" id="ARBA00022806"/>
    </source>
</evidence>
<evidence type="ECO:0000313" key="14">
    <source>
        <dbReference type="EMBL" id="ABL77887.1"/>
    </source>
</evidence>
<dbReference type="SUPFAM" id="SSF52540">
    <property type="entry name" value="P-loop containing nucleoside triphosphate hydrolases"/>
    <property type="match status" value="2"/>
</dbReference>
<proteinExistence type="predicted"/>
<dbReference type="Gene3D" id="1.10.275.30">
    <property type="match status" value="1"/>
</dbReference>
<evidence type="ECO:0000313" key="15">
    <source>
        <dbReference type="Proteomes" id="UP000000641"/>
    </source>
</evidence>
<dbReference type="SMART" id="SM00488">
    <property type="entry name" value="DEXDc2"/>
    <property type="match status" value="1"/>
</dbReference>
<evidence type="ECO:0000256" key="3">
    <source>
        <dbReference type="ARBA" id="ARBA00022741"/>
    </source>
</evidence>
<protein>
    <submittedName>
        <fullName evidence="14">DEAD_2 domain protein</fullName>
    </submittedName>
</protein>
<sequence length="588" mass="65448">MSEELRAQVEALIPYKTVRKGQLELALEVAKAYAEKAILLARYPTGIGKTAAVLAGALASGAPKVVYLARSKSQFQAPLREVKRLLERGISVPTVVLVNKKNYCLLRGALPLDYEEFLHFCRVKRFTGACPYSSEFEDAEIPVLVTPKSARSLGAKLGVCPFELAWKALRKARLVVASYPYVFREDLRRLLVESLGTPMDVLMLVVDEAHNLPDHIAESTAIAVSDATLRRAISELRAAGIGQELASSLSNLLGYMKRIKGAEEGVRIPLDELTYLVPPADEVKRVALALEKLTGMYSSLWQLYAFAEALRRASHEYLVTAVSSDGSVSLKLVLINPGKVSREVFPKVRSAVLMSSTLMPAEYYVAVLGFPGERVREVSYPFVWSENVDVVIVKGISSRYVERGEELYRRYASAIDYIFELPSTRRALAIFPSYSFMMGVYPYIRSKPVIIERRDSTIGSMLGKVLELEKALLLVVARGKFAEGVEFTVLGKSLIDTIVIAGLPVPEPSVENEKLYELLQERLGDRDLAWKYVYLYPAFMQVVQGIGRGVRSEKDKVKVFILDERMIGEGEKYLSMYGLVPRVGKLPL</sequence>
<dbReference type="InterPro" id="IPR006555">
    <property type="entry name" value="ATP-dep_Helicase_C"/>
</dbReference>
<dbReference type="GeneID" id="4602037"/>
<dbReference type="InterPro" id="IPR027417">
    <property type="entry name" value="P-loop_NTPase"/>
</dbReference>
<keyword evidence="11" id="KW-0234">DNA repair</keyword>
<dbReference type="Pfam" id="PF06733">
    <property type="entry name" value="DEAD_2"/>
    <property type="match status" value="1"/>
</dbReference>
<dbReference type="OrthoDB" id="27512at2157"/>
<evidence type="ECO:0000256" key="12">
    <source>
        <dbReference type="ARBA" id="ARBA00023235"/>
    </source>
</evidence>
<dbReference type="GO" id="GO:0006281">
    <property type="term" value="P:DNA repair"/>
    <property type="evidence" value="ECO:0007669"/>
    <property type="project" value="UniProtKB-KW"/>
</dbReference>